<reference evidence="2" key="1">
    <citation type="submission" date="2025-08" db="UniProtKB">
        <authorList>
            <consortium name="Ensembl"/>
        </authorList>
    </citation>
    <scope>IDENTIFICATION</scope>
</reference>
<organism evidence="2 3">
    <name type="scientific">Fundulus heteroclitus</name>
    <name type="common">Killifish</name>
    <name type="synonym">Mummichog</name>
    <dbReference type="NCBI Taxonomy" id="8078"/>
    <lineage>
        <taxon>Eukaryota</taxon>
        <taxon>Metazoa</taxon>
        <taxon>Chordata</taxon>
        <taxon>Craniata</taxon>
        <taxon>Vertebrata</taxon>
        <taxon>Euteleostomi</taxon>
        <taxon>Actinopterygii</taxon>
        <taxon>Neopterygii</taxon>
        <taxon>Teleostei</taxon>
        <taxon>Neoteleostei</taxon>
        <taxon>Acanthomorphata</taxon>
        <taxon>Ovalentaria</taxon>
        <taxon>Atherinomorphae</taxon>
        <taxon>Cyprinodontiformes</taxon>
        <taxon>Fundulidae</taxon>
        <taxon>Fundulus</taxon>
    </lineage>
</organism>
<protein>
    <submittedName>
        <fullName evidence="2">Uncharacterized protein</fullName>
    </submittedName>
</protein>
<reference evidence="2" key="2">
    <citation type="submission" date="2025-09" db="UniProtKB">
        <authorList>
            <consortium name="Ensembl"/>
        </authorList>
    </citation>
    <scope>IDENTIFICATION</scope>
</reference>
<dbReference type="GeneTree" id="ENSGT00940000177402"/>
<proteinExistence type="predicted"/>
<dbReference type="Ensembl" id="ENSFHET00000033457.1">
    <property type="protein sequence ID" value="ENSFHEP00000016114.1"/>
    <property type="gene ID" value="ENSFHEG00000017778.1"/>
</dbReference>
<dbReference type="AlphaFoldDB" id="A0A3Q2PSR0"/>
<sequence length="163" mass="18372">MQDRLQEVSQANVKKESSHQACQTEGQGDYKGLFEKAKQEIKDLLKDKETLLAATRIQIFCLNVFFSSLLDSLILRFSLHQQLVNLEEEKSNLAARCEELKLSLQHQREEAQSAAGSSTSELRQNVARLLASRMPELDLAQVNYECNVIDEMLEQLVNGSGST</sequence>
<evidence type="ECO:0000313" key="2">
    <source>
        <dbReference type="Ensembl" id="ENSFHEP00000016114.1"/>
    </source>
</evidence>
<keyword evidence="1" id="KW-0175">Coiled coil</keyword>
<feature type="coiled-coil region" evidence="1">
    <location>
        <begin position="83"/>
        <end position="110"/>
    </location>
</feature>
<keyword evidence="3" id="KW-1185">Reference proteome</keyword>
<name>A0A3Q2PSR0_FUNHE</name>
<evidence type="ECO:0000256" key="1">
    <source>
        <dbReference type="SAM" id="Coils"/>
    </source>
</evidence>
<evidence type="ECO:0000313" key="3">
    <source>
        <dbReference type="Proteomes" id="UP000265000"/>
    </source>
</evidence>
<dbReference type="Proteomes" id="UP000265000">
    <property type="component" value="Unplaced"/>
</dbReference>
<accession>A0A3Q2PSR0</accession>